<dbReference type="EMBL" id="JAAITS010000080">
    <property type="protein sequence ID" value="NSG87483.1"/>
    <property type="molecule type" value="Genomic_DNA"/>
</dbReference>
<dbReference type="SUPFAM" id="SSF53822">
    <property type="entry name" value="Periplasmic binding protein-like I"/>
    <property type="match status" value="1"/>
</dbReference>
<protein>
    <submittedName>
        <fullName evidence="5">LacI family transcriptional regulator</fullName>
    </submittedName>
</protein>
<dbReference type="InterPro" id="IPR046335">
    <property type="entry name" value="LacI/GalR-like_sensor"/>
</dbReference>
<dbReference type="InterPro" id="IPR010982">
    <property type="entry name" value="Lambda_DNA-bd_dom_sf"/>
</dbReference>
<reference evidence="5 6" key="1">
    <citation type="journal article" date="2020" name="Cell Host Microbe">
        <title>Functional and Genomic Variation between Human-Derived Isolates of Lachnospiraceae Reveals Inter- and Intra-Species Diversity.</title>
        <authorList>
            <person name="Sorbara M.T."/>
            <person name="Littmann E.R."/>
            <person name="Fontana E."/>
            <person name="Moody T.U."/>
            <person name="Kohout C.E."/>
            <person name="Gjonbalaj M."/>
            <person name="Eaton V."/>
            <person name="Seok R."/>
            <person name="Leiner I.M."/>
            <person name="Pamer E.G."/>
        </authorList>
    </citation>
    <scope>NUCLEOTIDE SEQUENCE [LARGE SCALE GENOMIC DNA]</scope>
    <source>
        <strain evidence="5 6">MSK.17.74</strain>
    </source>
</reference>
<proteinExistence type="predicted"/>
<dbReference type="Proteomes" id="UP001644719">
    <property type="component" value="Unassembled WGS sequence"/>
</dbReference>
<keyword evidence="6" id="KW-1185">Reference proteome</keyword>
<dbReference type="Gene3D" id="3.40.50.2300">
    <property type="match status" value="2"/>
</dbReference>
<sequence>MEQITIKEVAKLCGVGVSTVSRAINNHPDINPETKQKILDTIREYNYVPNNSARNLKRTDSNTIAVVIKEISNSYWGVMLHVLEREVRDRKYCLVLQNVADDEDEVELALQLEKEKKVKGIIFLGGMYNYDESRLRMLIVPYVISGSGKTVPEDTGTYPKSALVTTDTEIESQSMVDYLCSCGHKRIAFITSGDEGLGRCHLNGYKRSLEKNGLEYDEKLIIRLKPGKRIYTIENGYNCTCELLKSGVDFSCIYAISDTLAVGACRAVIDSGKRVPEDYCVAGADGQDIAEYYHPSITTLKYPRVEIALQSVRTLFDLINRKKVVKRQILGGTLIERESTRKL</sequence>
<dbReference type="InterPro" id="IPR028082">
    <property type="entry name" value="Peripla_BP_I"/>
</dbReference>
<feature type="domain" description="HTH lacI-type" evidence="4">
    <location>
        <begin position="4"/>
        <end position="58"/>
    </location>
</feature>
<dbReference type="InterPro" id="IPR000843">
    <property type="entry name" value="HTH_LacI"/>
</dbReference>
<dbReference type="PANTHER" id="PTHR30146">
    <property type="entry name" value="LACI-RELATED TRANSCRIPTIONAL REPRESSOR"/>
    <property type="match status" value="1"/>
</dbReference>
<evidence type="ECO:0000259" key="4">
    <source>
        <dbReference type="PROSITE" id="PS50932"/>
    </source>
</evidence>
<dbReference type="Pfam" id="PF13377">
    <property type="entry name" value="Peripla_BP_3"/>
    <property type="match status" value="1"/>
</dbReference>
<accession>A0ABX2HBP0</accession>
<dbReference type="Gene3D" id="1.10.260.40">
    <property type="entry name" value="lambda repressor-like DNA-binding domains"/>
    <property type="match status" value="1"/>
</dbReference>
<keyword evidence="2" id="KW-0238">DNA-binding</keyword>
<evidence type="ECO:0000256" key="3">
    <source>
        <dbReference type="ARBA" id="ARBA00023163"/>
    </source>
</evidence>
<name>A0ABX2HBP0_9FIRM</name>
<gene>
    <name evidence="5" type="ORF">G5B17_19210</name>
</gene>
<organism evidence="5 6">
    <name type="scientific">Blautia faecis</name>
    <dbReference type="NCBI Taxonomy" id="871665"/>
    <lineage>
        <taxon>Bacteria</taxon>
        <taxon>Bacillati</taxon>
        <taxon>Bacillota</taxon>
        <taxon>Clostridia</taxon>
        <taxon>Lachnospirales</taxon>
        <taxon>Lachnospiraceae</taxon>
        <taxon>Blautia</taxon>
    </lineage>
</organism>
<evidence type="ECO:0000313" key="6">
    <source>
        <dbReference type="Proteomes" id="UP001644719"/>
    </source>
</evidence>
<dbReference type="CDD" id="cd06267">
    <property type="entry name" value="PBP1_LacI_sugar_binding-like"/>
    <property type="match status" value="1"/>
</dbReference>
<dbReference type="SMART" id="SM00354">
    <property type="entry name" value="HTH_LACI"/>
    <property type="match status" value="1"/>
</dbReference>
<dbReference type="PANTHER" id="PTHR30146:SF154">
    <property type="entry name" value="TRANSCRIPTION REGULATOR, MEMBER OF GALR FAMILY"/>
    <property type="match status" value="1"/>
</dbReference>
<keyword evidence="3" id="KW-0804">Transcription</keyword>
<keyword evidence="1" id="KW-0805">Transcription regulation</keyword>
<dbReference type="SUPFAM" id="SSF47413">
    <property type="entry name" value="lambda repressor-like DNA-binding domains"/>
    <property type="match status" value="1"/>
</dbReference>
<evidence type="ECO:0000313" key="5">
    <source>
        <dbReference type="EMBL" id="NSG87483.1"/>
    </source>
</evidence>
<comment type="caution">
    <text evidence="5">The sequence shown here is derived from an EMBL/GenBank/DDBJ whole genome shotgun (WGS) entry which is preliminary data.</text>
</comment>
<dbReference type="RefSeq" id="WP_173770356.1">
    <property type="nucleotide sequence ID" value="NZ_JAAITS010000080.1"/>
</dbReference>
<evidence type="ECO:0000256" key="2">
    <source>
        <dbReference type="ARBA" id="ARBA00023125"/>
    </source>
</evidence>
<dbReference type="PROSITE" id="PS50932">
    <property type="entry name" value="HTH_LACI_2"/>
    <property type="match status" value="1"/>
</dbReference>
<dbReference type="CDD" id="cd01392">
    <property type="entry name" value="HTH_LacI"/>
    <property type="match status" value="1"/>
</dbReference>
<evidence type="ECO:0000256" key="1">
    <source>
        <dbReference type="ARBA" id="ARBA00023015"/>
    </source>
</evidence>
<dbReference type="Pfam" id="PF00356">
    <property type="entry name" value="LacI"/>
    <property type="match status" value="1"/>
</dbReference>